<feature type="compositionally biased region" description="Acidic residues" evidence="1">
    <location>
        <begin position="1"/>
        <end position="49"/>
    </location>
</feature>
<name>A0A7T0BU09_9BACT</name>
<reference evidence="3 4" key="1">
    <citation type="submission" date="2020-02" db="EMBL/GenBank/DDBJ databases">
        <title>Genomic and physiological characterization of two novel Nitrospinaceae genera.</title>
        <authorList>
            <person name="Mueller A.J."/>
            <person name="Jung M.-Y."/>
            <person name="Strachan C.R."/>
            <person name="Herbold C.W."/>
            <person name="Kirkegaard R.H."/>
            <person name="Daims H."/>
        </authorList>
    </citation>
    <scope>NUCLEOTIDE SEQUENCE [LARGE SCALE GENOMIC DNA]</scope>
    <source>
        <strain evidence="3">EB</strain>
    </source>
</reference>
<dbReference type="Proteomes" id="UP000594688">
    <property type="component" value="Chromosome"/>
</dbReference>
<evidence type="ECO:0000313" key="4">
    <source>
        <dbReference type="Proteomes" id="UP000594688"/>
    </source>
</evidence>
<feature type="domain" description="Lcl C-terminal" evidence="2">
    <location>
        <begin position="64"/>
        <end position="190"/>
    </location>
</feature>
<organism evidence="3 4">
    <name type="scientific">Candidatus Nitronauta litoralis</name>
    <dbReference type="NCBI Taxonomy" id="2705533"/>
    <lineage>
        <taxon>Bacteria</taxon>
        <taxon>Pseudomonadati</taxon>
        <taxon>Nitrospinota/Tectimicrobiota group</taxon>
        <taxon>Nitrospinota</taxon>
        <taxon>Nitrospinia</taxon>
        <taxon>Nitrospinales</taxon>
        <taxon>Nitrospinaceae</taxon>
        <taxon>Candidatus Nitronauta</taxon>
    </lineage>
</organism>
<accession>A0A7T0BU09</accession>
<proteinExistence type="predicted"/>
<evidence type="ECO:0000256" key="1">
    <source>
        <dbReference type="SAM" id="MobiDB-lite"/>
    </source>
</evidence>
<sequence>MSENENQEDTTGELEDVEELPGDEGLDLDESLDLEEWSGDDDLEEEEEEGSRFDGPQFVDNGDGTISDSRRNLMWQKKDSFFNFGYGINWYEANDYIEELNEKKFAGFDDWRLCSFDEAQSMFSFSVSNRDKDGAEIHIDTLFEEGCGHNTWTYEEKPDYSQYAMNYNFITGNEKWEHKDNEFTHVRAVRDEVKEEWEPAWRKQTRKFD</sequence>
<evidence type="ECO:0000313" key="3">
    <source>
        <dbReference type="EMBL" id="QPJ60941.1"/>
    </source>
</evidence>
<dbReference type="Pfam" id="PF07603">
    <property type="entry name" value="Lcl_C"/>
    <property type="match status" value="1"/>
</dbReference>
<dbReference type="KEGG" id="nli:G3M70_03160"/>
<dbReference type="EMBL" id="CP048685">
    <property type="protein sequence ID" value="QPJ60941.1"/>
    <property type="molecule type" value="Genomic_DNA"/>
</dbReference>
<dbReference type="AlphaFoldDB" id="A0A7T0BU09"/>
<gene>
    <name evidence="3" type="ORF">G3M70_03160</name>
</gene>
<protein>
    <submittedName>
        <fullName evidence="3">DUF1566 domain-containing protein</fullName>
    </submittedName>
</protein>
<dbReference type="InterPro" id="IPR011460">
    <property type="entry name" value="Lcl_C"/>
</dbReference>
<evidence type="ECO:0000259" key="2">
    <source>
        <dbReference type="Pfam" id="PF07603"/>
    </source>
</evidence>
<feature type="region of interest" description="Disordered" evidence="1">
    <location>
        <begin position="1"/>
        <end position="65"/>
    </location>
</feature>